<keyword evidence="1" id="KW-0812">Transmembrane</keyword>
<evidence type="ECO:0000256" key="1">
    <source>
        <dbReference type="SAM" id="Phobius"/>
    </source>
</evidence>
<reference evidence="2" key="1">
    <citation type="submission" date="2021-01" db="EMBL/GenBank/DDBJ databases">
        <authorList>
            <person name="Kaushik A."/>
        </authorList>
    </citation>
    <scope>NUCLEOTIDE SEQUENCE</scope>
    <source>
        <strain evidence="2">AG3-T5</strain>
    </source>
</reference>
<dbReference type="EMBL" id="CAJMWW010000294">
    <property type="protein sequence ID" value="CAE6463621.1"/>
    <property type="molecule type" value="Genomic_DNA"/>
</dbReference>
<proteinExistence type="predicted"/>
<keyword evidence="1" id="KW-1133">Transmembrane helix</keyword>
<feature type="transmembrane region" description="Helical" evidence="1">
    <location>
        <begin position="230"/>
        <end position="251"/>
    </location>
</feature>
<dbReference type="AlphaFoldDB" id="A0A8H3BQ56"/>
<protein>
    <submittedName>
        <fullName evidence="2">Uncharacterized protein</fullName>
    </submittedName>
</protein>
<gene>
    <name evidence="2" type="ORF">RDB_LOCUS157751</name>
</gene>
<feature type="transmembrane region" description="Helical" evidence="1">
    <location>
        <begin position="23"/>
        <end position="45"/>
    </location>
</feature>
<sequence>MSDRPQTAWVSRPVGGIPISEDLAPSIVFAILYALLLPNIIYTFFIRKPRAWSIVQISTVIFAVERIAWCIIRAVQAAHPEKQTSGGLMNYVQVTVALGFVGVSSEVIKLLRCVLVNTTLPENGASKDRRTARQYYRHFCFFFELAFLGATIPGIIAGGQYSSARYDQSKADSNMNLLKASASVALILQAVTVLVSLVAAFKVQEVNRGQYSSARYDQSKADSNMNLLKASASVALILQAVMVLVSLVAAFKVQEVNRMRCFELAGLTLLIMSAPIYRLCVLDIRTIDVFAPISSTDRALFYIFHLAPEWTCVSILLSTNVRARFGTGRWGDHELGETPRDKRLKKAEEDAM</sequence>
<name>A0A8H3BQ56_9AGAM</name>
<evidence type="ECO:0000313" key="2">
    <source>
        <dbReference type="EMBL" id="CAE6463621.1"/>
    </source>
</evidence>
<accession>A0A8H3BQ56</accession>
<comment type="caution">
    <text evidence="2">The sequence shown here is derived from an EMBL/GenBank/DDBJ whole genome shotgun (WGS) entry which is preliminary data.</text>
</comment>
<organism evidence="2 3">
    <name type="scientific">Rhizoctonia solani</name>
    <dbReference type="NCBI Taxonomy" id="456999"/>
    <lineage>
        <taxon>Eukaryota</taxon>
        <taxon>Fungi</taxon>
        <taxon>Dikarya</taxon>
        <taxon>Basidiomycota</taxon>
        <taxon>Agaricomycotina</taxon>
        <taxon>Agaricomycetes</taxon>
        <taxon>Cantharellales</taxon>
        <taxon>Ceratobasidiaceae</taxon>
        <taxon>Rhizoctonia</taxon>
    </lineage>
</organism>
<evidence type="ECO:0000313" key="3">
    <source>
        <dbReference type="Proteomes" id="UP000663841"/>
    </source>
</evidence>
<feature type="transmembrane region" description="Helical" evidence="1">
    <location>
        <begin position="181"/>
        <end position="201"/>
    </location>
</feature>
<keyword evidence="1" id="KW-0472">Membrane</keyword>
<feature type="transmembrane region" description="Helical" evidence="1">
    <location>
        <begin position="139"/>
        <end position="161"/>
    </location>
</feature>
<dbReference type="Proteomes" id="UP000663841">
    <property type="component" value="Unassembled WGS sequence"/>
</dbReference>